<evidence type="ECO:0000256" key="1">
    <source>
        <dbReference type="SAM" id="Phobius"/>
    </source>
</evidence>
<sequence>NTTVTNEKGDPARIPTPNRLIELLLAATSLSQYVVRYVVINANHRSLEHAVALFAYVAPITAYFLSIHNSSIRDSYMSAGVMAVFYPARFLRLHYAMERIVAIAASMRYARLTLIRQEVISLCSDIIAAILTFSSLLHSGINWYCQVHHIEHNNFSFLDAIYSIVSK</sequence>
<dbReference type="EMBL" id="JANBOI010002106">
    <property type="protein sequence ID" value="KAJ1724534.1"/>
    <property type="molecule type" value="Genomic_DNA"/>
</dbReference>
<keyword evidence="1" id="KW-0812">Transmembrane</keyword>
<comment type="caution">
    <text evidence="2">The sequence shown here is derived from an EMBL/GenBank/DDBJ whole genome shotgun (WGS) entry which is preliminary data.</text>
</comment>
<reference evidence="2" key="1">
    <citation type="submission" date="2022-07" db="EMBL/GenBank/DDBJ databases">
        <title>Phylogenomic reconstructions and comparative analyses of Kickxellomycotina fungi.</title>
        <authorList>
            <person name="Reynolds N.K."/>
            <person name="Stajich J.E."/>
            <person name="Barry K."/>
            <person name="Grigoriev I.V."/>
            <person name="Crous P."/>
            <person name="Smith M.E."/>
        </authorList>
    </citation>
    <scope>NUCLEOTIDE SEQUENCE</scope>
    <source>
        <strain evidence="2">BCRC 34381</strain>
    </source>
</reference>
<gene>
    <name evidence="2" type="ORF">LPJ61_005732</name>
</gene>
<evidence type="ECO:0000313" key="3">
    <source>
        <dbReference type="Proteomes" id="UP001143981"/>
    </source>
</evidence>
<feature type="transmembrane region" description="Helical" evidence="1">
    <location>
        <begin position="51"/>
        <end position="69"/>
    </location>
</feature>
<dbReference type="AlphaFoldDB" id="A0A9W7Y5W5"/>
<feature type="transmembrane region" description="Helical" evidence="1">
    <location>
        <begin position="20"/>
        <end position="39"/>
    </location>
</feature>
<keyword evidence="3" id="KW-1185">Reference proteome</keyword>
<feature type="non-terminal residue" evidence="2">
    <location>
        <position position="167"/>
    </location>
</feature>
<keyword evidence="1" id="KW-1133">Transmembrane helix</keyword>
<name>A0A9W7Y5W5_9FUNG</name>
<dbReference type="Proteomes" id="UP001143981">
    <property type="component" value="Unassembled WGS sequence"/>
</dbReference>
<keyword evidence="1" id="KW-0472">Membrane</keyword>
<organism evidence="2 3">
    <name type="scientific">Coemansia biformis</name>
    <dbReference type="NCBI Taxonomy" id="1286918"/>
    <lineage>
        <taxon>Eukaryota</taxon>
        <taxon>Fungi</taxon>
        <taxon>Fungi incertae sedis</taxon>
        <taxon>Zoopagomycota</taxon>
        <taxon>Kickxellomycotina</taxon>
        <taxon>Kickxellomycetes</taxon>
        <taxon>Kickxellales</taxon>
        <taxon>Kickxellaceae</taxon>
        <taxon>Coemansia</taxon>
    </lineage>
</organism>
<accession>A0A9W7Y5W5</accession>
<protein>
    <submittedName>
        <fullName evidence="2">Uncharacterized protein</fullName>
    </submittedName>
</protein>
<proteinExistence type="predicted"/>
<dbReference type="OrthoDB" id="297496at2759"/>
<evidence type="ECO:0000313" key="2">
    <source>
        <dbReference type="EMBL" id="KAJ1724534.1"/>
    </source>
</evidence>